<dbReference type="GO" id="GO:0005829">
    <property type="term" value="C:cytosol"/>
    <property type="evidence" value="ECO:0007669"/>
    <property type="project" value="TreeGrafter"/>
</dbReference>
<dbReference type="InterPro" id="IPR018222">
    <property type="entry name" value="Nuclear_transport_factor_2_euk"/>
</dbReference>
<evidence type="ECO:0000256" key="4">
    <source>
        <dbReference type="SAM" id="MobiDB-lite"/>
    </source>
</evidence>
<dbReference type="GO" id="GO:0003729">
    <property type="term" value="F:mRNA binding"/>
    <property type="evidence" value="ECO:0007669"/>
    <property type="project" value="TreeGrafter"/>
</dbReference>
<dbReference type="Pfam" id="PF00076">
    <property type="entry name" value="RRM_1"/>
    <property type="match status" value="1"/>
</dbReference>
<dbReference type="SUPFAM" id="SSF54928">
    <property type="entry name" value="RNA-binding domain, RBD"/>
    <property type="match status" value="1"/>
</dbReference>
<evidence type="ECO:0000259" key="5">
    <source>
        <dbReference type="PROSITE" id="PS50102"/>
    </source>
</evidence>
<proteinExistence type="predicted"/>
<evidence type="ECO:0000256" key="1">
    <source>
        <dbReference type="ARBA" id="ARBA00004210"/>
    </source>
</evidence>
<name>E4YL00_OIKDI</name>
<dbReference type="InterPro" id="IPR012677">
    <property type="entry name" value="Nucleotide-bd_a/b_plait_sf"/>
</dbReference>
<dbReference type="PROSITE" id="PS50102">
    <property type="entry name" value="RRM"/>
    <property type="match status" value="1"/>
</dbReference>
<dbReference type="InterPro" id="IPR002075">
    <property type="entry name" value="NTF2_dom"/>
</dbReference>
<dbReference type="InterPro" id="IPR039539">
    <property type="entry name" value="Ras_GTPase_bind_prot"/>
</dbReference>
<evidence type="ECO:0000256" key="2">
    <source>
        <dbReference type="ARBA" id="ARBA00022884"/>
    </source>
</evidence>
<dbReference type="Gene3D" id="3.10.450.50">
    <property type="match status" value="1"/>
</dbReference>
<feature type="compositionally biased region" description="Basic and acidic residues" evidence="4">
    <location>
        <begin position="307"/>
        <end position="337"/>
    </location>
</feature>
<feature type="region of interest" description="Disordered" evidence="4">
    <location>
        <begin position="423"/>
        <end position="482"/>
    </location>
</feature>
<dbReference type="InterPro" id="IPR032710">
    <property type="entry name" value="NTF2-like_dom_sf"/>
</dbReference>
<dbReference type="GO" id="GO:0010494">
    <property type="term" value="C:cytoplasmic stress granule"/>
    <property type="evidence" value="ECO:0007669"/>
    <property type="project" value="UniProtKB-SubCell"/>
</dbReference>
<dbReference type="Proteomes" id="UP000011014">
    <property type="component" value="Unassembled WGS sequence"/>
</dbReference>
<dbReference type="PANTHER" id="PTHR10693">
    <property type="entry name" value="RAS GTPASE-ACTIVATING PROTEIN-BINDING PROTEIN"/>
    <property type="match status" value="1"/>
</dbReference>
<protein>
    <submittedName>
        <fullName evidence="7">Uncharacterized protein</fullName>
    </submittedName>
</protein>
<dbReference type="FunFam" id="3.10.450.50:FF:000015">
    <property type="entry name" value="Ras GTPase-activating protein-binding protein 2"/>
    <property type="match status" value="1"/>
</dbReference>
<feature type="region of interest" description="Disordered" evidence="4">
    <location>
        <begin position="303"/>
        <end position="337"/>
    </location>
</feature>
<feature type="domain" description="RRM" evidence="5">
    <location>
        <begin position="342"/>
        <end position="427"/>
    </location>
</feature>
<reference evidence="7" key="1">
    <citation type="journal article" date="2010" name="Science">
        <title>Plasticity of animal genome architecture unmasked by rapid evolution of a pelagic tunicate.</title>
        <authorList>
            <person name="Denoeud F."/>
            <person name="Henriet S."/>
            <person name="Mungpakdee S."/>
            <person name="Aury J.M."/>
            <person name="Da Silva C."/>
            <person name="Brinkmann H."/>
            <person name="Mikhaleva J."/>
            <person name="Olsen L.C."/>
            <person name="Jubin C."/>
            <person name="Canestro C."/>
            <person name="Bouquet J.M."/>
            <person name="Danks G."/>
            <person name="Poulain J."/>
            <person name="Campsteijn C."/>
            <person name="Adamski M."/>
            <person name="Cross I."/>
            <person name="Yadetie F."/>
            <person name="Muffato M."/>
            <person name="Louis A."/>
            <person name="Butcher S."/>
            <person name="Tsagkogeorga G."/>
            <person name="Konrad A."/>
            <person name="Singh S."/>
            <person name="Jensen M.F."/>
            <person name="Cong E.H."/>
            <person name="Eikeseth-Otteraa H."/>
            <person name="Noel B."/>
            <person name="Anthouard V."/>
            <person name="Porcel B.M."/>
            <person name="Kachouri-Lafond R."/>
            <person name="Nishino A."/>
            <person name="Ugolini M."/>
            <person name="Chourrout P."/>
            <person name="Nishida H."/>
            <person name="Aasland R."/>
            <person name="Huzurbazar S."/>
            <person name="Westhof E."/>
            <person name="Delsuc F."/>
            <person name="Lehrach H."/>
            <person name="Reinhardt R."/>
            <person name="Weissenbach J."/>
            <person name="Roy S.W."/>
            <person name="Artiguenave F."/>
            <person name="Postlethwait J.H."/>
            <person name="Manak J.R."/>
            <person name="Thompson E.M."/>
            <person name="Jaillon O."/>
            <person name="Du Pasquier L."/>
            <person name="Boudinot P."/>
            <person name="Liberles D.A."/>
            <person name="Volff J.N."/>
            <person name="Philippe H."/>
            <person name="Lenhard B."/>
            <person name="Roest Crollius H."/>
            <person name="Wincker P."/>
            <person name="Chourrout D."/>
        </authorList>
    </citation>
    <scope>NUCLEOTIDE SEQUENCE [LARGE SCALE GENOMIC DNA]</scope>
</reference>
<comment type="subcellular location">
    <subcellularLocation>
        <location evidence="1">Cytoplasm</location>
        <location evidence="1">Stress granule</location>
    </subcellularLocation>
</comment>
<feature type="compositionally biased region" description="Gly residues" evidence="4">
    <location>
        <begin position="432"/>
        <end position="443"/>
    </location>
</feature>
<dbReference type="GO" id="GO:1990904">
    <property type="term" value="C:ribonucleoprotein complex"/>
    <property type="evidence" value="ECO:0007669"/>
    <property type="project" value="TreeGrafter"/>
</dbReference>
<dbReference type="SMART" id="SM00360">
    <property type="entry name" value="RRM"/>
    <property type="match status" value="1"/>
</dbReference>
<sequence>MVEKVLTAKAVGREFVRQYYTMLNKQPKFLHRFYGTNSEMIHGDFNVQTPVVGQVKIREHIRELKFEDCYTKVACLDAFLTIGNGIVVQVVGEISNNSSPLRRFAQTFVLGPQERQGVEAGTSFYIHNDIFRYQEEVYEEQVAEQQTEHVIESIQNGISHHHDLQAHGDAPEPALIQNNFAEPEPVNEVAQPEPVVEPVTNGFEQIANEYSSLSLEPTPAVSAPVEPVEETNEAPVVEPEPVIAEPEPIKEPEPVQAAPEPVKVVEAPVQPPKPAGPISWAARMRGGAAAPAPVPVQAPKPVAVKPVEPKPEPVKVQEPEPEVEQRDQGRPQFDRPRFNDSCQIFVGALPRNMTEEDINGVFEEFGEVQHIRINQGNRADSKNGFGFVTFKSEESVKNALEKKHNIMFNGYQLNIEEKKVRADRGGYREGGRGGFRGGRGGNYNGQRDQNRGAPRGPREFNGEGGGYRNRDNRGAPRNNKQF</sequence>
<organism evidence="7">
    <name type="scientific">Oikopleura dioica</name>
    <name type="common">Tunicate</name>
    <dbReference type="NCBI Taxonomy" id="34765"/>
    <lineage>
        <taxon>Eukaryota</taxon>
        <taxon>Metazoa</taxon>
        <taxon>Chordata</taxon>
        <taxon>Tunicata</taxon>
        <taxon>Appendicularia</taxon>
        <taxon>Copelata</taxon>
        <taxon>Oikopleuridae</taxon>
        <taxon>Oikopleura</taxon>
    </lineage>
</organism>
<evidence type="ECO:0000259" key="6">
    <source>
        <dbReference type="PROSITE" id="PS50177"/>
    </source>
</evidence>
<accession>E4YL00</accession>
<feature type="domain" description="NTF2" evidence="6">
    <location>
        <begin position="11"/>
        <end position="133"/>
    </location>
</feature>
<dbReference type="Gene3D" id="3.30.70.330">
    <property type="match status" value="1"/>
</dbReference>
<dbReference type="CDD" id="cd00780">
    <property type="entry name" value="NTF2"/>
    <property type="match status" value="1"/>
</dbReference>
<dbReference type="PANTHER" id="PTHR10693:SF20">
    <property type="entry name" value="AT27578P"/>
    <property type="match status" value="1"/>
</dbReference>
<dbReference type="InterPro" id="IPR000504">
    <property type="entry name" value="RRM_dom"/>
</dbReference>
<dbReference type="Pfam" id="PF02136">
    <property type="entry name" value="NTF2"/>
    <property type="match status" value="1"/>
</dbReference>
<dbReference type="PROSITE" id="PS50177">
    <property type="entry name" value="NTF2_DOMAIN"/>
    <property type="match status" value="1"/>
</dbReference>
<gene>
    <name evidence="7" type="ORF">GSOID_T00028644001</name>
</gene>
<dbReference type="SUPFAM" id="SSF54427">
    <property type="entry name" value="NTF2-like"/>
    <property type="match status" value="1"/>
</dbReference>
<dbReference type="AlphaFoldDB" id="E4YL00"/>
<dbReference type="EMBL" id="FN654731">
    <property type="protein sequence ID" value="CBY36161.1"/>
    <property type="molecule type" value="Genomic_DNA"/>
</dbReference>
<evidence type="ECO:0000313" key="7">
    <source>
        <dbReference type="EMBL" id="CBY36161.1"/>
    </source>
</evidence>
<dbReference type="InterPro" id="IPR035979">
    <property type="entry name" value="RBD_domain_sf"/>
</dbReference>
<keyword evidence="2 3" id="KW-0694">RNA-binding</keyword>
<evidence type="ECO:0000256" key="3">
    <source>
        <dbReference type="PROSITE-ProRule" id="PRU00176"/>
    </source>
</evidence>
<dbReference type="CDD" id="cd00590">
    <property type="entry name" value="RRM_SF"/>
    <property type="match status" value="1"/>
</dbReference>